<evidence type="ECO:0000256" key="3">
    <source>
        <dbReference type="ARBA" id="ARBA00022792"/>
    </source>
</evidence>
<protein>
    <submittedName>
        <fullName evidence="6">Uncharacterized protein</fullName>
    </submittedName>
</protein>
<evidence type="ECO:0000256" key="2">
    <source>
        <dbReference type="ARBA" id="ARBA00009331"/>
    </source>
</evidence>
<dbReference type="Ensembl" id="ENSSDUT00000016500.1">
    <property type="protein sequence ID" value="ENSSDUP00000016203.1"/>
    <property type="gene ID" value="ENSSDUG00000011806.1"/>
</dbReference>
<dbReference type="GO" id="GO:0006123">
    <property type="term" value="P:mitochondrial electron transport, cytochrome c to oxygen"/>
    <property type="evidence" value="ECO:0007669"/>
    <property type="project" value="InterPro"/>
</dbReference>
<proteinExistence type="inferred from homology"/>
<reference evidence="6" key="2">
    <citation type="submission" date="2025-09" db="UniProtKB">
        <authorList>
            <consortium name="Ensembl"/>
        </authorList>
    </citation>
    <scope>IDENTIFICATION</scope>
</reference>
<dbReference type="GO" id="GO:0005743">
    <property type="term" value="C:mitochondrial inner membrane"/>
    <property type="evidence" value="ECO:0007669"/>
    <property type="project" value="UniProtKB-SubCell"/>
</dbReference>
<evidence type="ECO:0000313" key="6">
    <source>
        <dbReference type="Ensembl" id="ENSSDUP00000016203.1"/>
    </source>
</evidence>
<accession>A0A3B4UDE8</accession>
<keyword evidence="5" id="KW-0472">Membrane</keyword>
<evidence type="ECO:0000256" key="4">
    <source>
        <dbReference type="ARBA" id="ARBA00023128"/>
    </source>
</evidence>
<dbReference type="InterPro" id="IPR036539">
    <property type="entry name" value="Cyt_c_oxidase_su7a_sf"/>
</dbReference>
<evidence type="ECO:0000313" key="7">
    <source>
        <dbReference type="Proteomes" id="UP000261420"/>
    </source>
</evidence>
<dbReference type="Gene3D" id="4.10.91.10">
    <property type="entry name" value="Cytochrome c oxidase, subunit VIIa"/>
    <property type="match status" value="1"/>
</dbReference>
<comment type="subcellular location">
    <subcellularLocation>
        <location evidence="1">Mitochondrion inner membrane</location>
    </subcellularLocation>
</comment>
<dbReference type="AlphaFoldDB" id="A0A3B4UDE8"/>
<keyword evidence="4" id="KW-0496">Mitochondrion</keyword>
<organism evidence="6 7">
    <name type="scientific">Seriola dumerili</name>
    <name type="common">Greater amberjack</name>
    <name type="synonym">Caranx dumerili</name>
    <dbReference type="NCBI Taxonomy" id="41447"/>
    <lineage>
        <taxon>Eukaryota</taxon>
        <taxon>Metazoa</taxon>
        <taxon>Chordata</taxon>
        <taxon>Craniata</taxon>
        <taxon>Vertebrata</taxon>
        <taxon>Euteleostomi</taxon>
        <taxon>Actinopterygii</taxon>
        <taxon>Neopterygii</taxon>
        <taxon>Teleostei</taxon>
        <taxon>Neoteleostei</taxon>
        <taxon>Acanthomorphata</taxon>
        <taxon>Carangaria</taxon>
        <taxon>Carangiformes</taxon>
        <taxon>Carangidae</taxon>
        <taxon>Seriola</taxon>
    </lineage>
</organism>
<name>A0A3B4UDE8_SERDU</name>
<comment type="similarity">
    <text evidence="2">Belongs to the cytochrome c oxidase VIIa family.</text>
</comment>
<evidence type="ECO:0000256" key="5">
    <source>
        <dbReference type="ARBA" id="ARBA00023136"/>
    </source>
</evidence>
<keyword evidence="3" id="KW-0999">Mitochondrion inner membrane</keyword>
<dbReference type="Proteomes" id="UP000261420">
    <property type="component" value="Unplaced"/>
</dbReference>
<reference evidence="6" key="1">
    <citation type="submission" date="2025-08" db="UniProtKB">
        <authorList>
            <consortium name="Ensembl"/>
        </authorList>
    </citation>
    <scope>IDENTIFICATION</scope>
</reference>
<sequence>MYFSLSLERLSSLPNTIETETHTEPNKAKVHHTPCIYLYLLLKQEANKFPIHLKGGLKAALLYRATMTLTVFGMSALL</sequence>
<keyword evidence="7" id="KW-1185">Reference proteome</keyword>
<dbReference type="SUPFAM" id="SSF81419">
    <property type="entry name" value="Mitochondrial cytochrome c oxidase subunit VIIa"/>
    <property type="match status" value="1"/>
</dbReference>
<evidence type="ECO:0000256" key="1">
    <source>
        <dbReference type="ARBA" id="ARBA00004273"/>
    </source>
</evidence>
<dbReference type="GO" id="GO:0045277">
    <property type="term" value="C:respiratory chain complex IV"/>
    <property type="evidence" value="ECO:0007669"/>
    <property type="project" value="InterPro"/>
</dbReference>